<evidence type="ECO:0000256" key="1">
    <source>
        <dbReference type="SAM" id="Phobius"/>
    </source>
</evidence>
<keyword evidence="1" id="KW-1133">Transmembrane helix</keyword>
<reference evidence="2" key="1">
    <citation type="submission" date="2022-09" db="EMBL/GenBank/DDBJ databases">
        <title>Haloadaptaus new haloarchaeum isolated from saline soil.</title>
        <authorList>
            <person name="Duran-Viseras A."/>
            <person name="Sanchez-Porro C."/>
            <person name="Ventosa A."/>
        </authorList>
    </citation>
    <scope>NUCLEOTIDE SEQUENCE</scope>
    <source>
        <strain evidence="2">F3-133</strain>
    </source>
</reference>
<evidence type="ECO:0000313" key="2">
    <source>
        <dbReference type="EMBL" id="MCX2818178.1"/>
    </source>
</evidence>
<dbReference type="Proteomes" id="UP001149411">
    <property type="component" value="Unassembled WGS sequence"/>
</dbReference>
<accession>A0A9Q4C2C4</accession>
<sequence length="64" mass="6679">MESILGRDTSSLGTVVGATVFVVAVIGGVFLDWFWNDPELAILVLIGAGAAVAAVWFTLQSLRG</sequence>
<dbReference type="AlphaFoldDB" id="A0A9Q4C2C4"/>
<keyword evidence="3" id="KW-1185">Reference proteome</keyword>
<gene>
    <name evidence="2" type="ORF">EGH25_02275</name>
</gene>
<keyword evidence="1" id="KW-0472">Membrane</keyword>
<name>A0A9Q4C2C4_9EURY</name>
<evidence type="ECO:0000313" key="3">
    <source>
        <dbReference type="Proteomes" id="UP001149411"/>
    </source>
</evidence>
<proteinExistence type="predicted"/>
<keyword evidence="1" id="KW-0812">Transmembrane</keyword>
<protein>
    <submittedName>
        <fullName evidence="2">Multidrug transporter</fullName>
    </submittedName>
</protein>
<organism evidence="2 3">
    <name type="scientific">Halorutilus salinus</name>
    <dbReference type="NCBI Taxonomy" id="2487751"/>
    <lineage>
        <taxon>Archaea</taxon>
        <taxon>Methanobacteriati</taxon>
        <taxon>Methanobacteriota</taxon>
        <taxon>Stenosarchaea group</taxon>
        <taxon>Halobacteria</taxon>
        <taxon>Halorutilales</taxon>
        <taxon>Halorutilaceae</taxon>
        <taxon>Halorutilus</taxon>
    </lineage>
</organism>
<feature type="transmembrane region" description="Helical" evidence="1">
    <location>
        <begin position="40"/>
        <end position="59"/>
    </location>
</feature>
<feature type="transmembrane region" description="Helical" evidence="1">
    <location>
        <begin position="12"/>
        <end position="34"/>
    </location>
</feature>
<dbReference type="EMBL" id="RKLV01000002">
    <property type="protein sequence ID" value="MCX2818178.1"/>
    <property type="molecule type" value="Genomic_DNA"/>
</dbReference>
<dbReference type="RefSeq" id="WP_266085878.1">
    <property type="nucleotide sequence ID" value="NZ_RKLV01000002.1"/>
</dbReference>
<comment type="caution">
    <text evidence="2">The sequence shown here is derived from an EMBL/GenBank/DDBJ whole genome shotgun (WGS) entry which is preliminary data.</text>
</comment>